<comment type="caution">
    <text evidence="2">The sequence shown here is derived from an EMBL/GenBank/DDBJ whole genome shotgun (WGS) entry which is preliminary data.</text>
</comment>
<dbReference type="Gene3D" id="3.30.565.10">
    <property type="entry name" value="Histidine kinase-like ATPase, C-terminal domain"/>
    <property type="match status" value="1"/>
</dbReference>
<evidence type="ECO:0000256" key="1">
    <source>
        <dbReference type="ARBA" id="ARBA00006082"/>
    </source>
</evidence>
<dbReference type="SUPFAM" id="SSF55874">
    <property type="entry name" value="ATPase domain of HSP90 chaperone/DNA topoisomerase II/histidine kinase"/>
    <property type="match status" value="1"/>
</dbReference>
<dbReference type="Proteomes" id="UP001209570">
    <property type="component" value="Unassembled WGS sequence"/>
</dbReference>
<dbReference type="Pfam" id="PF13589">
    <property type="entry name" value="HATPase_c_3"/>
    <property type="match status" value="1"/>
</dbReference>
<dbReference type="InterPro" id="IPR038973">
    <property type="entry name" value="MutL/Mlh/Pms-like"/>
</dbReference>
<dbReference type="GO" id="GO:0140664">
    <property type="term" value="F:ATP-dependent DNA damage sensor activity"/>
    <property type="evidence" value="ECO:0007669"/>
    <property type="project" value="InterPro"/>
</dbReference>
<dbReference type="GO" id="GO:0006298">
    <property type="term" value="P:mismatch repair"/>
    <property type="evidence" value="ECO:0007669"/>
    <property type="project" value="InterPro"/>
</dbReference>
<organism evidence="2 3">
    <name type="scientific">Pythium insidiosum</name>
    <name type="common">Pythiosis disease agent</name>
    <dbReference type="NCBI Taxonomy" id="114742"/>
    <lineage>
        <taxon>Eukaryota</taxon>
        <taxon>Sar</taxon>
        <taxon>Stramenopiles</taxon>
        <taxon>Oomycota</taxon>
        <taxon>Peronosporomycetes</taxon>
        <taxon>Pythiales</taxon>
        <taxon>Pythiaceae</taxon>
        <taxon>Pythium</taxon>
    </lineage>
</organism>
<proteinExistence type="inferred from homology"/>
<comment type="similarity">
    <text evidence="1">Belongs to the DNA mismatch repair MutL/HexB family.</text>
</comment>
<dbReference type="PANTHER" id="PTHR10073:SF52">
    <property type="entry name" value="MISMATCH REPAIR ENDONUCLEASE PMS2"/>
    <property type="match status" value="1"/>
</dbReference>
<dbReference type="InterPro" id="IPR036890">
    <property type="entry name" value="HATPase_C_sf"/>
</dbReference>
<reference evidence="2" key="1">
    <citation type="submission" date="2021-12" db="EMBL/GenBank/DDBJ databases">
        <title>Prjna785345.</title>
        <authorList>
            <person name="Rujirawat T."/>
            <person name="Krajaejun T."/>
        </authorList>
    </citation>
    <scope>NUCLEOTIDE SEQUENCE</scope>
    <source>
        <strain evidence="2">Pi057C3</strain>
    </source>
</reference>
<evidence type="ECO:0008006" key="4">
    <source>
        <dbReference type="Google" id="ProtNLM"/>
    </source>
</evidence>
<dbReference type="AlphaFoldDB" id="A0AAD5LPL0"/>
<dbReference type="GO" id="GO:0016887">
    <property type="term" value="F:ATP hydrolysis activity"/>
    <property type="evidence" value="ECO:0007669"/>
    <property type="project" value="InterPro"/>
</dbReference>
<gene>
    <name evidence="2" type="ORF">P43SY_010513</name>
</gene>
<protein>
    <recommendedName>
        <fullName evidence="4">DNA mismatch repair protein MutL</fullName>
    </recommendedName>
</protein>
<dbReference type="GO" id="GO:0032389">
    <property type="term" value="C:MutLalpha complex"/>
    <property type="evidence" value="ECO:0007669"/>
    <property type="project" value="TreeGrafter"/>
</dbReference>
<sequence length="66" mass="7214">MVENALDAGATQLDVKLTDYGRARIEVSDNGSGITAQNFETLALKHYTSKISRFEDIASVSSFGFR</sequence>
<keyword evidence="3" id="KW-1185">Reference proteome</keyword>
<evidence type="ECO:0000313" key="2">
    <source>
        <dbReference type="EMBL" id="KAJ0388577.1"/>
    </source>
</evidence>
<name>A0AAD5LPL0_PYTIN</name>
<evidence type="ECO:0000313" key="3">
    <source>
        <dbReference type="Proteomes" id="UP001209570"/>
    </source>
</evidence>
<dbReference type="PANTHER" id="PTHR10073">
    <property type="entry name" value="DNA MISMATCH REPAIR PROTEIN MLH, PMS, MUTL"/>
    <property type="match status" value="1"/>
</dbReference>
<accession>A0AAD5LPL0</accession>
<dbReference type="EMBL" id="JAKCXM010008501">
    <property type="protein sequence ID" value="KAJ0388577.1"/>
    <property type="molecule type" value="Genomic_DNA"/>
</dbReference>